<dbReference type="Gene3D" id="1.10.10.410">
    <property type="match status" value="1"/>
</dbReference>
<dbReference type="RefSeq" id="WP_123210023.1">
    <property type="nucleotide sequence ID" value="NZ_RJVO01000001.1"/>
</dbReference>
<dbReference type="InterPro" id="IPR003789">
    <property type="entry name" value="Asn/Gln_tRNA_amidoTrase-B-like"/>
</dbReference>
<name>A0A3N0VKD8_9GAMM</name>
<protein>
    <submittedName>
        <fullName evidence="1">GatB/YqeY domain-containing protein</fullName>
    </submittedName>
</protein>
<sequence length="148" mass="16034">MSDLKTRVLEDIKTAMKAGEKERVSTLRMLSSEMKQREVVDSVELTDAVVTACVEKMVKQRRDAEKQYRDGGRPELADKEAAEIALLMAYLPQQLTAPELDALIAQAVAETGAAGAKDMGKVMGWIKPKVAGRTDMGALSGLIKAKLG</sequence>
<organism evidence="1 2">
    <name type="scientific">Stagnimonas aquatica</name>
    <dbReference type="NCBI Taxonomy" id="2689987"/>
    <lineage>
        <taxon>Bacteria</taxon>
        <taxon>Pseudomonadati</taxon>
        <taxon>Pseudomonadota</taxon>
        <taxon>Gammaproteobacteria</taxon>
        <taxon>Nevskiales</taxon>
        <taxon>Nevskiaceae</taxon>
        <taxon>Stagnimonas</taxon>
    </lineage>
</organism>
<dbReference type="Pfam" id="PF09424">
    <property type="entry name" value="YqeY"/>
    <property type="match status" value="1"/>
</dbReference>
<gene>
    <name evidence="1" type="ORF">ED208_01155</name>
</gene>
<accession>A0A3N0VKD8</accession>
<evidence type="ECO:0000313" key="2">
    <source>
        <dbReference type="Proteomes" id="UP000282106"/>
    </source>
</evidence>
<dbReference type="Gene3D" id="1.10.1510.10">
    <property type="entry name" value="Uncharacterised protein YqeY/AIM41 PF09424, N-terminal domain"/>
    <property type="match status" value="1"/>
</dbReference>
<dbReference type="InterPro" id="IPR042184">
    <property type="entry name" value="YqeY/Aim41_N"/>
</dbReference>
<dbReference type="InParanoid" id="A0A3N0VKD8"/>
<dbReference type="PANTHER" id="PTHR28055:SF1">
    <property type="entry name" value="ALTERED INHERITANCE OF MITOCHONDRIA PROTEIN 41, MITOCHONDRIAL"/>
    <property type="match status" value="1"/>
</dbReference>
<dbReference type="AlphaFoldDB" id="A0A3N0VKD8"/>
<dbReference type="GO" id="GO:0016884">
    <property type="term" value="F:carbon-nitrogen ligase activity, with glutamine as amido-N-donor"/>
    <property type="evidence" value="ECO:0007669"/>
    <property type="project" value="InterPro"/>
</dbReference>
<reference evidence="1 2" key="1">
    <citation type="submission" date="2018-10" db="EMBL/GenBank/DDBJ databases">
        <authorList>
            <person name="Chen W.-M."/>
        </authorList>
    </citation>
    <scope>NUCLEOTIDE SEQUENCE [LARGE SCALE GENOMIC DNA]</scope>
    <source>
        <strain evidence="1 2">THS-13</strain>
    </source>
</reference>
<evidence type="ECO:0000313" key="1">
    <source>
        <dbReference type="EMBL" id="ROH93170.1"/>
    </source>
</evidence>
<keyword evidence="2" id="KW-1185">Reference proteome</keyword>
<comment type="caution">
    <text evidence="1">The sequence shown here is derived from an EMBL/GenBank/DDBJ whole genome shotgun (WGS) entry which is preliminary data.</text>
</comment>
<dbReference type="SUPFAM" id="SSF89095">
    <property type="entry name" value="GatB/YqeY motif"/>
    <property type="match status" value="1"/>
</dbReference>
<dbReference type="InterPro" id="IPR019004">
    <property type="entry name" value="YqeY/Aim41"/>
</dbReference>
<dbReference type="InterPro" id="IPR023168">
    <property type="entry name" value="GatB_Yqey_C_2"/>
</dbReference>
<dbReference type="Proteomes" id="UP000282106">
    <property type="component" value="Unassembled WGS sequence"/>
</dbReference>
<dbReference type="PANTHER" id="PTHR28055">
    <property type="entry name" value="ALTERED INHERITANCE OF MITOCHONDRIA PROTEIN 41, MITOCHONDRIAL"/>
    <property type="match status" value="1"/>
</dbReference>
<proteinExistence type="predicted"/>
<dbReference type="EMBL" id="RJVO01000001">
    <property type="protein sequence ID" value="ROH93170.1"/>
    <property type="molecule type" value="Genomic_DNA"/>
</dbReference>